<evidence type="ECO:0000313" key="2">
    <source>
        <dbReference type="Proteomes" id="UP000707731"/>
    </source>
</evidence>
<dbReference type="SUPFAM" id="SSF46689">
    <property type="entry name" value="Homeodomain-like"/>
    <property type="match status" value="1"/>
</dbReference>
<gene>
    <name evidence="1" type="ORF">IU449_27195</name>
</gene>
<dbReference type="Proteomes" id="UP000707731">
    <property type="component" value="Unassembled WGS sequence"/>
</dbReference>
<keyword evidence="2" id="KW-1185">Reference proteome</keyword>
<protein>
    <submittedName>
        <fullName evidence="1">Helix-turn-helix domain-containing protein</fullName>
    </submittedName>
</protein>
<sequence length="159" mass="17874">MARKNTTPVEVQVAVQEKRAQALKMRREGKSQSEIARIMDVHKSTVSRWISDAIADITRESAEEWVQIIIQRYDDWLAGVYKDATKGDTWKIERALQIEDQRAKLLGLYKHAELKVVADAKGNVSAESKSMVGQLVEALHTAYTLDKASEASDEDGDDE</sequence>
<comment type="caution">
    <text evidence="1">The sequence shown here is derived from an EMBL/GenBank/DDBJ whole genome shotgun (WGS) entry which is preliminary data.</text>
</comment>
<dbReference type="RefSeq" id="WP_195005026.1">
    <property type="nucleotide sequence ID" value="NZ_JADLQN010000010.1"/>
</dbReference>
<name>A0ABS0DKW8_9NOCA</name>
<dbReference type="InterPro" id="IPR009057">
    <property type="entry name" value="Homeodomain-like_sf"/>
</dbReference>
<accession>A0ABS0DKW8</accession>
<reference evidence="1 2" key="1">
    <citation type="submission" date="2020-10" db="EMBL/GenBank/DDBJ databases">
        <title>Identification of Nocardia species via Next-generation sequencing and recognition of intraspecies genetic diversity.</title>
        <authorList>
            <person name="Li P."/>
            <person name="Li P."/>
            <person name="Lu B."/>
        </authorList>
    </citation>
    <scope>NUCLEOTIDE SEQUENCE [LARGE SCALE GENOMIC DNA]</scope>
    <source>
        <strain evidence="1 2">BJ06-0143</strain>
    </source>
</reference>
<dbReference type="Gene3D" id="1.10.10.60">
    <property type="entry name" value="Homeodomain-like"/>
    <property type="match status" value="1"/>
</dbReference>
<evidence type="ECO:0000313" key="1">
    <source>
        <dbReference type="EMBL" id="MBF6358187.1"/>
    </source>
</evidence>
<dbReference type="Pfam" id="PF13384">
    <property type="entry name" value="HTH_23"/>
    <property type="match status" value="1"/>
</dbReference>
<dbReference type="EMBL" id="JADLQN010000010">
    <property type="protein sequence ID" value="MBF6358187.1"/>
    <property type="molecule type" value="Genomic_DNA"/>
</dbReference>
<proteinExistence type="predicted"/>
<organism evidence="1 2">
    <name type="scientific">Nocardia higoensis</name>
    <dbReference type="NCBI Taxonomy" id="228599"/>
    <lineage>
        <taxon>Bacteria</taxon>
        <taxon>Bacillati</taxon>
        <taxon>Actinomycetota</taxon>
        <taxon>Actinomycetes</taxon>
        <taxon>Mycobacteriales</taxon>
        <taxon>Nocardiaceae</taxon>
        <taxon>Nocardia</taxon>
    </lineage>
</organism>